<dbReference type="OrthoDB" id="8689522at2"/>
<organism evidence="1 2">
    <name type="scientific">Bordetella bronchiseptica 253</name>
    <dbReference type="NCBI Taxonomy" id="568707"/>
    <lineage>
        <taxon>Bacteria</taxon>
        <taxon>Pseudomonadati</taxon>
        <taxon>Pseudomonadota</taxon>
        <taxon>Betaproteobacteria</taxon>
        <taxon>Burkholderiales</taxon>
        <taxon>Alcaligenaceae</taxon>
        <taxon>Bordetella</taxon>
    </lineage>
</organism>
<dbReference type="KEGG" id="bbh:BN112_0025"/>
<dbReference type="HOGENOM" id="CLU_2822551_0_0_4"/>
<protein>
    <submittedName>
        <fullName evidence="1">Uncharacterized protein</fullName>
    </submittedName>
</protein>
<gene>
    <name evidence="1" type="ORF">BN112_0025</name>
</gene>
<evidence type="ECO:0000313" key="2">
    <source>
        <dbReference type="Proteomes" id="UP000007564"/>
    </source>
</evidence>
<name>A0A0C6P0N6_BORBO</name>
<evidence type="ECO:0000313" key="1">
    <source>
        <dbReference type="EMBL" id="CCJ51943.1"/>
    </source>
</evidence>
<sequence>MENFLRLVVPDPSGEPGLQECCGVQLYTADGMPISGLVAMKLESSTDRPIWRATLVMDINVSGKAV</sequence>
<dbReference type="Proteomes" id="UP000007564">
    <property type="component" value="Chromosome"/>
</dbReference>
<reference evidence="1 2" key="1">
    <citation type="journal article" date="2012" name="BMC Genomics">
        <title>Comparative genomics of the classical Bordetella subspecies: the evolution and exchange of virulence-associated diversity amongst closely related pathogens.</title>
        <authorList>
            <person name="Park J."/>
            <person name="Zhang Y."/>
            <person name="Buboltz A.M."/>
            <person name="Zhang X."/>
            <person name="Schuster S.C."/>
            <person name="Ahuja U."/>
            <person name="Liu M."/>
            <person name="Miller J.F."/>
            <person name="Sebaihia M."/>
            <person name="Bentley S.D."/>
            <person name="Parkhill J."/>
            <person name="Harvill E.T."/>
        </authorList>
    </citation>
    <scope>NUCLEOTIDE SEQUENCE [LARGE SCALE GENOMIC DNA]</scope>
    <source>
        <strain evidence="1 2">253</strain>
    </source>
</reference>
<accession>A0A0C6P0N6</accession>
<dbReference type="RefSeq" id="WP_010931440.1">
    <property type="nucleotide sequence ID" value="NC_019382.1"/>
</dbReference>
<dbReference type="EMBL" id="HE965806">
    <property type="protein sequence ID" value="CCJ51943.1"/>
    <property type="molecule type" value="Genomic_DNA"/>
</dbReference>
<dbReference type="AlphaFoldDB" id="A0A0C6P0N6"/>
<proteinExistence type="predicted"/>